<keyword evidence="1" id="KW-0472">Membrane</keyword>
<reference evidence="2" key="1">
    <citation type="journal article" date="2015" name="Proc. Natl. Acad. Sci. U.S.A.">
        <title>Networks of energetic and metabolic interactions define dynamics in microbial communities.</title>
        <authorList>
            <person name="Embree M."/>
            <person name="Liu J.K."/>
            <person name="Al-Bassam M.M."/>
            <person name="Zengler K."/>
        </authorList>
    </citation>
    <scope>NUCLEOTIDE SEQUENCE</scope>
</reference>
<gene>
    <name evidence="2" type="ORF">ASZ90_016692</name>
</gene>
<dbReference type="EMBL" id="LNQE01001761">
    <property type="protein sequence ID" value="KUG07895.1"/>
    <property type="molecule type" value="Genomic_DNA"/>
</dbReference>
<proteinExistence type="predicted"/>
<keyword evidence="1" id="KW-1133">Transmembrane helix</keyword>
<name>A0A0W8EGQ3_9ZZZZ</name>
<evidence type="ECO:0000313" key="2">
    <source>
        <dbReference type="EMBL" id="KUG07895.1"/>
    </source>
</evidence>
<accession>A0A0W8EGQ3</accession>
<keyword evidence="1" id="KW-0812">Transmembrane</keyword>
<evidence type="ECO:0000256" key="1">
    <source>
        <dbReference type="SAM" id="Phobius"/>
    </source>
</evidence>
<dbReference type="AlphaFoldDB" id="A0A0W8EGQ3"/>
<organism evidence="2">
    <name type="scientific">hydrocarbon metagenome</name>
    <dbReference type="NCBI Taxonomy" id="938273"/>
    <lineage>
        <taxon>unclassified sequences</taxon>
        <taxon>metagenomes</taxon>
        <taxon>ecological metagenomes</taxon>
    </lineage>
</organism>
<comment type="caution">
    <text evidence="2">The sequence shown here is derived from an EMBL/GenBank/DDBJ whole genome shotgun (WGS) entry which is preliminary data.</text>
</comment>
<feature type="transmembrane region" description="Helical" evidence="1">
    <location>
        <begin position="12"/>
        <end position="29"/>
    </location>
</feature>
<protein>
    <submittedName>
        <fullName evidence="2">Uncharacterized protein</fullName>
    </submittedName>
</protein>
<sequence length="50" mass="5742">MFREIIALFCRYLRSILMACLAGITIQGGKSARYPFYMPARIPYPARRSA</sequence>